<reference evidence="10" key="1">
    <citation type="submission" date="2018-12" db="EMBL/GenBank/DDBJ databases">
        <authorList>
            <person name="Syme R.A."/>
            <person name="Farfan-Caceres L."/>
            <person name="Lichtenzveig J."/>
        </authorList>
    </citation>
    <scope>NUCLEOTIDE SEQUENCE</scope>
    <source>
        <strain evidence="10">Al4</strain>
    </source>
</reference>
<gene>
    <name evidence="10" type="ORF">EKO04_006682</name>
</gene>
<dbReference type="SUPFAM" id="SSF54556">
    <property type="entry name" value="Chitinase insertion domain"/>
    <property type="match status" value="1"/>
</dbReference>
<dbReference type="Pfam" id="PF00704">
    <property type="entry name" value="Glyco_hydro_18"/>
    <property type="match status" value="1"/>
</dbReference>
<name>A0A8H7J2F7_9PLEO</name>
<dbReference type="InterPro" id="IPR053214">
    <property type="entry name" value="LysM12-like"/>
</dbReference>
<feature type="compositionally biased region" description="Polar residues" evidence="6">
    <location>
        <begin position="1454"/>
        <end position="1463"/>
    </location>
</feature>
<dbReference type="EMBL" id="RZGK01000011">
    <property type="protein sequence ID" value="KAF9695330.1"/>
    <property type="molecule type" value="Genomic_DNA"/>
</dbReference>
<dbReference type="PROSITE" id="PS00026">
    <property type="entry name" value="CHIT_BIND_I_1"/>
    <property type="match status" value="1"/>
</dbReference>
<evidence type="ECO:0000256" key="6">
    <source>
        <dbReference type="SAM" id="MobiDB-lite"/>
    </source>
</evidence>
<dbReference type="PANTHER" id="PTHR47700:SF2">
    <property type="entry name" value="CHITINASE"/>
    <property type="match status" value="1"/>
</dbReference>
<evidence type="ECO:0000259" key="8">
    <source>
        <dbReference type="PROSITE" id="PS50941"/>
    </source>
</evidence>
<feature type="compositionally biased region" description="Low complexity" evidence="6">
    <location>
        <begin position="1046"/>
        <end position="1055"/>
    </location>
</feature>
<feature type="region of interest" description="Disordered" evidence="6">
    <location>
        <begin position="954"/>
        <end position="973"/>
    </location>
</feature>
<keyword evidence="11" id="KW-1185">Reference proteome</keyword>
<keyword evidence="4" id="KW-0843">Virulence</keyword>
<keyword evidence="3 5" id="KW-0147">Chitin-binding</keyword>
<feature type="chain" id="PRO_5034783367" description="chitinase" evidence="7">
    <location>
        <begin position="19"/>
        <end position="2089"/>
    </location>
</feature>
<dbReference type="EC" id="3.2.1.14" evidence="2"/>
<evidence type="ECO:0000259" key="9">
    <source>
        <dbReference type="PROSITE" id="PS51910"/>
    </source>
</evidence>
<evidence type="ECO:0000256" key="3">
    <source>
        <dbReference type="ARBA" id="ARBA00022669"/>
    </source>
</evidence>
<feature type="disulfide bond" evidence="5">
    <location>
        <begin position="141"/>
        <end position="155"/>
    </location>
</feature>
<dbReference type="GO" id="GO:0008843">
    <property type="term" value="F:endochitinase activity"/>
    <property type="evidence" value="ECO:0007669"/>
    <property type="project" value="UniProtKB-EC"/>
</dbReference>
<dbReference type="CDD" id="cd00035">
    <property type="entry name" value="ChtBD1"/>
    <property type="match status" value="1"/>
</dbReference>
<keyword evidence="7" id="KW-0732">Signal</keyword>
<dbReference type="GO" id="GO:0008061">
    <property type="term" value="F:chitin binding"/>
    <property type="evidence" value="ECO:0007669"/>
    <property type="project" value="UniProtKB-UniRule"/>
</dbReference>
<feature type="domain" description="Chitin-binding type-1" evidence="8">
    <location>
        <begin position="122"/>
        <end position="176"/>
    </location>
</feature>
<evidence type="ECO:0000256" key="2">
    <source>
        <dbReference type="ARBA" id="ARBA00012729"/>
    </source>
</evidence>
<reference evidence="10" key="2">
    <citation type="submission" date="2020-09" db="EMBL/GenBank/DDBJ databases">
        <title>Reference genome assembly for Australian Ascochyta lentis isolate Al4.</title>
        <authorList>
            <person name="Lee R.C."/>
            <person name="Farfan-Caceres L.M."/>
            <person name="Debler J.W."/>
            <person name="Williams A.H."/>
            <person name="Henares B.M."/>
        </authorList>
    </citation>
    <scope>NUCLEOTIDE SEQUENCE</scope>
    <source>
        <strain evidence="10">Al4</strain>
    </source>
</reference>
<feature type="compositionally biased region" description="Acidic residues" evidence="6">
    <location>
        <begin position="1497"/>
        <end position="1506"/>
    </location>
</feature>
<evidence type="ECO:0000313" key="10">
    <source>
        <dbReference type="EMBL" id="KAF9695330.1"/>
    </source>
</evidence>
<organism evidence="10 11">
    <name type="scientific">Ascochyta lentis</name>
    <dbReference type="NCBI Taxonomy" id="205686"/>
    <lineage>
        <taxon>Eukaryota</taxon>
        <taxon>Fungi</taxon>
        <taxon>Dikarya</taxon>
        <taxon>Ascomycota</taxon>
        <taxon>Pezizomycotina</taxon>
        <taxon>Dothideomycetes</taxon>
        <taxon>Pleosporomycetidae</taxon>
        <taxon>Pleosporales</taxon>
        <taxon>Pleosporineae</taxon>
        <taxon>Didymellaceae</taxon>
        <taxon>Ascochyta</taxon>
    </lineage>
</organism>
<feature type="compositionally biased region" description="Polar residues" evidence="6">
    <location>
        <begin position="1063"/>
        <end position="1082"/>
    </location>
</feature>
<evidence type="ECO:0000256" key="4">
    <source>
        <dbReference type="ARBA" id="ARBA00023026"/>
    </source>
</evidence>
<comment type="similarity">
    <text evidence="1">Belongs to the glycosyl hydrolase 18 family. Chitinase class V subfamily.</text>
</comment>
<keyword evidence="5" id="KW-1015">Disulfide bond</keyword>
<dbReference type="GO" id="GO:0005975">
    <property type="term" value="P:carbohydrate metabolic process"/>
    <property type="evidence" value="ECO:0007669"/>
    <property type="project" value="InterPro"/>
</dbReference>
<dbReference type="OrthoDB" id="73875at2759"/>
<feature type="compositionally biased region" description="Polar residues" evidence="6">
    <location>
        <begin position="618"/>
        <end position="630"/>
    </location>
</feature>
<dbReference type="PROSITE" id="PS50941">
    <property type="entry name" value="CHIT_BIND_I_2"/>
    <property type="match status" value="1"/>
</dbReference>
<feature type="compositionally biased region" description="Low complexity" evidence="6">
    <location>
        <begin position="580"/>
        <end position="617"/>
    </location>
</feature>
<feature type="region of interest" description="Disordered" evidence="6">
    <location>
        <begin position="1037"/>
        <end position="1085"/>
    </location>
</feature>
<feature type="region of interest" description="Disordered" evidence="6">
    <location>
        <begin position="987"/>
        <end position="1023"/>
    </location>
</feature>
<evidence type="ECO:0000313" key="11">
    <source>
        <dbReference type="Proteomes" id="UP000651452"/>
    </source>
</evidence>
<protein>
    <recommendedName>
        <fullName evidence="2">chitinase</fullName>
        <ecNumber evidence="2">3.2.1.14</ecNumber>
    </recommendedName>
</protein>
<feature type="compositionally biased region" description="Low complexity" evidence="6">
    <location>
        <begin position="1575"/>
        <end position="1584"/>
    </location>
</feature>
<feature type="disulfide bond" evidence="5">
    <location>
        <begin position="136"/>
        <end position="148"/>
    </location>
</feature>
<dbReference type="SUPFAM" id="SSF51445">
    <property type="entry name" value="(Trans)glycosidases"/>
    <property type="match status" value="1"/>
</dbReference>
<accession>A0A8H7J2F7</accession>
<sequence length="2089" mass="220177">MWLFRSFFVLLVVAGGGSQSLGSTSSIDSSSIDSSSIDSSNLTLYGAPRASLDGVLPVLSIEDAYIRAQTDDATNKAIDAPSALHCSATSPCVDGSCCNSQGQCGFRTEHCKTNCVSNCDSTAPCGQNSKDGKQTCPLNVCCSYFGFCGAADSFCRDVTQAGESTPCQKGFGKCGGITAPSCGKGSGTASRRVAYYEGWNTRRRPCDRVFPRDIDTAGLTHLVFSFATIDPASFAVGTMHPDDEVLYADFLNLKDGSQKWIGIGGWEFSDAGATRNTWSQMASSKTNRAAFISSLQKFLDKWNFRGVDIDWEWPGAESRGGNPAIDMRNQIDLMVELRQALGSRGLSVVLPAQYEYLKHLDPKALEAQVDHFNVLSYDLHGPWDATIPGEGALIKPHTDLQEIDTALTLFWFNDVSPAKINLGIANYGRGYTVADPNCSKYGCAWTGPSKAGECTQLDGVLSQCEIQRLIRAKNLNPEIIAGGAGVKQVSFDGQWVGYDDSETLALKTELANLRCLGGTALWAVDYASCRGGPDAPVMSSSVLLPSKSGGSGVPSSVSNVVPGFPVVSSTPVVSVAPSSTSISAPAISPTASTVPGPAQPSLETSSVPSSTHSSAPTETETGPSATVSSAISTTGERDCIFCDSVDWGADCAAFWLIGIFSISIFGSFVFETTIFSSDAFFSRFVDFGIFRPRTPSTSIFGGGIVCSGSSTPGNFNFDVSVFDSGTTSTSIFGGGIVCSGTFSTSVLGICILNPSTPSTEIIGICIGLIGSRTSSTSFLGFSILSSGTTSTSIFVGGILNSGTTAADTIYIRILSSDAVCVALDRVINCIADYHHPWIFNINWLVAVFAVLGHYNRGFLRFRLSPVIVASSRSSGSDGQLSSTATSSGQASASGSSGAQLSQSLSVTTATVTSWDTSLSQATTTITRDFSQSGEQSSGTTAASASLSQASSNVASSGVSSASSGSGGSSAVTSWAPTTGASGTYLESISSGGASSNAATSNPAQTFSPSSQATNGGSSAVMSSGAQTSSNAIISIPTSNAAGTQSGEGTTTKNTGTTGGGSIATPSTAQGSTGTATPTSSRSAAPLPTGLLREVCPKCPEAAWCNPLANKNVKELPAFPPPECLDNQWCTECWPKPPEFNVEICPLECWLLDWCKPLCGLKGDFPVEPPEKGLKLKWFTLWWWKLPVKGCVPNDCKSECVAWYGLTLAVFKRPICPCVPRTCTKGEDKENKDKKKCKLFGCGCGWMGLPFGPGCVDIHIDWPKIFPWGFFGQNPCKWFGGCKFPPGTKPPPGPPPEDDNPNNDDFGDEGCGPFGCRSYCYNEGGCEPCPTEICGGPKCTKPGGCGPKTGPDPKPEPTRKSKCEENQKTTVTERLVSCFIDLKLEPTTIKSLNYTLTETLTSACVSFEATYTGCGILGTSTTTTISSFTTNSSSSEAPMCTRAPLNLDNDEGDNEQPTKTTDGPSCTRAPLSLDDDEGDNEQPKSSEAPACTRAPLSLDDDEGDNEMPADMSSSLSMSRTPTPSANSSVASSTSMSMTSSLSANSTSATSSTPASSSFSSSRVLPPSTLSMPATLPPWGSGIPSGTPTPGNCGSCKSHFDKVANEKCKPDGSDAEACAKWSLADLCFGKGSPDYCKTGSCKHSACPKEDPGDYSKANPAGPFTTVLSLSSTTVTVTATPSKTTASLSASATPTCKSGGSVSPHGKWTAYWEQEIKGPEASFKWTLWDENGCEAGKGSADNKQLLGADISTDIGAQHRPQEQKMGYMLHTNISDSTSSSRSEILFTISKPPAGCTEMCWARWKIANGVSSTPWQITSDCAQQCGMRKFTPTDVGCDNAINKFQYTDDTLYKKRGGYCWWRMPFEPADDNPPPPPPPITRDSIWRLEIRQQMQYTKGEIEWTLYDPNKQKAGSGLQSTSNPDAALIAINTSPGAQTMHYAMQLAVSKPLNKDKSRITISYVGTGKLPGCTYGTTIGHLPECNPYYRTETDDEVEMAILNDCYTEVDGVKYICDRHLVTNQQMSCDAIPRAFRPKNAGFERKFSCSWPHDFKPQGEKGVAGAEAMDGGVDGFQGGVNVTVGGGNGSWTNGTIG</sequence>
<dbReference type="InterPro" id="IPR001223">
    <property type="entry name" value="Glyco_hydro18_cat"/>
</dbReference>
<feature type="compositionally biased region" description="Polar residues" evidence="6">
    <location>
        <begin position="1004"/>
        <end position="1023"/>
    </location>
</feature>
<dbReference type="InterPro" id="IPR018371">
    <property type="entry name" value="Chitin-binding_1_CS"/>
</dbReference>
<dbReference type="InterPro" id="IPR029070">
    <property type="entry name" value="Chitinase_insertion_sf"/>
</dbReference>
<dbReference type="InterPro" id="IPR001002">
    <property type="entry name" value="Chitin-bd_1"/>
</dbReference>
<dbReference type="SMART" id="SM00636">
    <property type="entry name" value="Glyco_18"/>
    <property type="match status" value="1"/>
</dbReference>
<feature type="signal peptide" evidence="7">
    <location>
        <begin position="1"/>
        <end position="18"/>
    </location>
</feature>
<comment type="caution">
    <text evidence="10">The sequence shown here is derived from an EMBL/GenBank/DDBJ whole genome shotgun (WGS) entry which is preliminary data.</text>
</comment>
<dbReference type="Gene3D" id="3.20.20.80">
    <property type="entry name" value="Glycosidases"/>
    <property type="match status" value="1"/>
</dbReference>
<feature type="region of interest" description="Disordered" evidence="6">
    <location>
        <begin position="872"/>
        <end position="897"/>
    </location>
</feature>
<proteinExistence type="inferred from homology"/>
<dbReference type="PANTHER" id="PTHR47700">
    <property type="entry name" value="V CHITINASE, PUTATIVE (AFU_ORTHOLOGUE AFUA_6G13720)-RELATED"/>
    <property type="match status" value="1"/>
</dbReference>
<evidence type="ECO:0000256" key="5">
    <source>
        <dbReference type="PROSITE-ProRule" id="PRU00261"/>
    </source>
</evidence>
<comment type="caution">
    <text evidence="5">Lacks conserved residue(s) required for the propagation of feature annotation.</text>
</comment>
<dbReference type="InterPro" id="IPR036861">
    <property type="entry name" value="Endochitinase-like_sf"/>
</dbReference>
<feature type="domain" description="GH18" evidence="9">
    <location>
        <begin position="190"/>
        <end position="545"/>
    </location>
</feature>
<dbReference type="SUPFAM" id="SSF57016">
    <property type="entry name" value="Plant lectins/antimicrobial peptides"/>
    <property type="match status" value="1"/>
</dbReference>
<dbReference type="Gene3D" id="3.30.60.10">
    <property type="entry name" value="Endochitinase-like"/>
    <property type="match status" value="1"/>
</dbReference>
<feature type="region of interest" description="Disordered" evidence="6">
    <location>
        <begin position="1427"/>
        <end position="1584"/>
    </location>
</feature>
<dbReference type="Gene3D" id="3.10.50.10">
    <property type="match status" value="1"/>
</dbReference>
<evidence type="ECO:0000256" key="1">
    <source>
        <dbReference type="ARBA" id="ARBA00008682"/>
    </source>
</evidence>
<dbReference type="PROSITE" id="PS51910">
    <property type="entry name" value="GH18_2"/>
    <property type="match status" value="1"/>
</dbReference>
<dbReference type="Pfam" id="PF00187">
    <property type="entry name" value="Chitin_bind_1"/>
    <property type="match status" value="1"/>
</dbReference>
<feature type="region of interest" description="Disordered" evidence="6">
    <location>
        <begin position="580"/>
        <end position="630"/>
    </location>
</feature>
<feature type="compositionally biased region" description="Low complexity" evidence="6">
    <location>
        <begin position="1519"/>
        <end position="1567"/>
    </location>
</feature>
<evidence type="ECO:0000256" key="7">
    <source>
        <dbReference type="SAM" id="SignalP"/>
    </source>
</evidence>
<dbReference type="InterPro" id="IPR017853">
    <property type="entry name" value="GH"/>
</dbReference>
<dbReference type="InterPro" id="IPR011583">
    <property type="entry name" value="Chitinase_II/V-like_cat"/>
</dbReference>
<dbReference type="SMART" id="SM00270">
    <property type="entry name" value="ChtBD1"/>
    <property type="match status" value="2"/>
</dbReference>
<dbReference type="Proteomes" id="UP000651452">
    <property type="component" value="Unassembled WGS sequence"/>
</dbReference>
<feature type="compositionally biased region" description="Low complexity" evidence="6">
    <location>
        <begin position="987"/>
        <end position="1003"/>
    </location>
</feature>